<keyword evidence="4 5" id="KW-0274">FAD</keyword>
<dbReference type="AlphaFoldDB" id="A0A6N7QT15"/>
<reference evidence="8 9" key="1">
    <citation type="submission" date="2019-11" db="EMBL/GenBank/DDBJ databases">
        <authorList>
            <person name="Zhang X.Y."/>
        </authorList>
    </citation>
    <scope>NUCLEOTIDE SEQUENCE [LARGE SCALE GENOMIC DNA]</scope>
    <source>
        <strain evidence="8 9">C176</strain>
    </source>
</reference>
<dbReference type="EC" id="1.1.99.1" evidence="8"/>
<evidence type="ECO:0000313" key="8">
    <source>
        <dbReference type="EMBL" id="MRH79132.1"/>
    </source>
</evidence>
<dbReference type="Pfam" id="PF00732">
    <property type="entry name" value="GMC_oxred_N"/>
    <property type="match status" value="1"/>
</dbReference>
<evidence type="ECO:0000256" key="5">
    <source>
        <dbReference type="RuleBase" id="RU003968"/>
    </source>
</evidence>
<dbReference type="Gene3D" id="3.30.560.10">
    <property type="entry name" value="Glucose Oxidase, domain 3"/>
    <property type="match status" value="1"/>
</dbReference>
<keyword evidence="9" id="KW-1185">Reference proteome</keyword>
<dbReference type="GO" id="GO:0008812">
    <property type="term" value="F:choline dehydrogenase activity"/>
    <property type="evidence" value="ECO:0007669"/>
    <property type="project" value="UniProtKB-EC"/>
</dbReference>
<evidence type="ECO:0000256" key="2">
    <source>
        <dbReference type="ARBA" id="ARBA00010790"/>
    </source>
</evidence>
<dbReference type="InterPro" id="IPR000172">
    <property type="entry name" value="GMC_OxRdtase_N"/>
</dbReference>
<feature type="domain" description="Glucose-methanol-choline oxidoreductase N-terminal" evidence="7">
    <location>
        <begin position="255"/>
        <end position="269"/>
    </location>
</feature>
<dbReference type="SUPFAM" id="SSF51905">
    <property type="entry name" value="FAD/NAD(P)-binding domain"/>
    <property type="match status" value="1"/>
</dbReference>
<dbReference type="PANTHER" id="PTHR11552:SF147">
    <property type="entry name" value="CHOLINE DEHYDROGENASE, MITOCHONDRIAL"/>
    <property type="match status" value="1"/>
</dbReference>
<dbReference type="PIRSF" id="PIRSF000137">
    <property type="entry name" value="Alcohol_oxidase"/>
    <property type="match status" value="1"/>
</dbReference>
<evidence type="ECO:0000259" key="6">
    <source>
        <dbReference type="PROSITE" id="PS00623"/>
    </source>
</evidence>
<dbReference type="Proteomes" id="UP000433788">
    <property type="component" value="Unassembled WGS sequence"/>
</dbReference>
<dbReference type="EMBL" id="WJPP01000007">
    <property type="protein sequence ID" value="MRH79132.1"/>
    <property type="molecule type" value="Genomic_DNA"/>
</dbReference>
<dbReference type="InterPro" id="IPR007867">
    <property type="entry name" value="GMC_OxRtase_C"/>
</dbReference>
<comment type="cofactor">
    <cofactor evidence="1">
        <name>FAD</name>
        <dbReference type="ChEBI" id="CHEBI:57692"/>
    </cofactor>
</comment>
<dbReference type="PANTHER" id="PTHR11552">
    <property type="entry name" value="GLUCOSE-METHANOL-CHOLINE GMC OXIDOREDUCTASE"/>
    <property type="match status" value="1"/>
</dbReference>
<proteinExistence type="inferred from homology"/>
<dbReference type="InterPro" id="IPR036188">
    <property type="entry name" value="FAD/NAD-bd_sf"/>
</dbReference>
<comment type="similarity">
    <text evidence="2 5">Belongs to the GMC oxidoreductase family.</text>
</comment>
<dbReference type="PROSITE" id="PS00623">
    <property type="entry name" value="GMC_OXRED_1"/>
    <property type="match status" value="1"/>
</dbReference>
<keyword evidence="3 5" id="KW-0285">Flavoprotein</keyword>
<name>A0A6N7QT15_9GAMM</name>
<protein>
    <submittedName>
        <fullName evidence="8">Choline dehydrogenase</fullName>
        <ecNumber evidence="8">1.1.99.1</ecNumber>
    </submittedName>
</protein>
<feature type="domain" description="Glucose-methanol-choline oxidoreductase N-terminal" evidence="6">
    <location>
        <begin position="83"/>
        <end position="106"/>
    </location>
</feature>
<evidence type="ECO:0000256" key="4">
    <source>
        <dbReference type="ARBA" id="ARBA00022827"/>
    </source>
</evidence>
<evidence type="ECO:0000256" key="3">
    <source>
        <dbReference type="ARBA" id="ARBA00022630"/>
    </source>
</evidence>
<dbReference type="Gene3D" id="3.50.50.60">
    <property type="entry name" value="FAD/NAD(P)-binding domain"/>
    <property type="match status" value="1"/>
</dbReference>
<dbReference type="PROSITE" id="PS00624">
    <property type="entry name" value="GMC_OXRED_2"/>
    <property type="match status" value="1"/>
</dbReference>
<keyword evidence="8" id="KW-0560">Oxidoreductase</keyword>
<dbReference type="GO" id="GO:0050660">
    <property type="term" value="F:flavin adenine dinucleotide binding"/>
    <property type="evidence" value="ECO:0007669"/>
    <property type="project" value="InterPro"/>
</dbReference>
<accession>A0A6N7QT15</accession>
<evidence type="ECO:0000259" key="7">
    <source>
        <dbReference type="PROSITE" id="PS00624"/>
    </source>
</evidence>
<dbReference type="NCBIfam" id="NF002550">
    <property type="entry name" value="PRK02106.1"/>
    <property type="match status" value="1"/>
</dbReference>
<dbReference type="Pfam" id="PF05199">
    <property type="entry name" value="GMC_oxred_C"/>
    <property type="match status" value="1"/>
</dbReference>
<comment type="caution">
    <text evidence="8">The sequence shown here is derived from an EMBL/GenBank/DDBJ whole genome shotgun (WGS) entry which is preliminary data.</text>
</comment>
<sequence>MAEQEYDYIIVGAGSSGCVLANRLSADPTKRVLLLEAGPRDLNPWIHIPIGYGKTMFNQTLNWGYKTEPEQGVNGRSIYWPRGKTLGGSSSINGLIYIRGQQADFDDWAARGNPGWGWEDVLPFFRRSECQMRGADSYHGADGELAVSDVGESDTLCDAFIAGAEQAGFPRNDDFNGADQEGVGYFQLTTRNGRRCSTAVAFLRPAAKRRNLDIVTDANCECILLNGRRAAGVVYTLDGERITARCRGEVLLCAGAINTPKILELSGIGNPEVLQKAGIEPVHSLPEVGENLQDHLQIRVIMRCTQPITTNDDLNSWIRSTQIGLRYVLQRRGPLAVGINKAGGFVRSRPGLERPDIQFHFGTLSSDIPGSPVHKFPGFTMSTCQLRPESRGTVHIQSGAVDEAPQIHPNYLATEEDCRVSMDGVRTSRRIAETPAMRPLVQEEYSPGKSIQSDEELLDFVRSDGTTIFHPVGTCRMGSDATAVVDPTLRVRGLEGLRIADCSIMPTLVSGNTNAAAIMIGEKASDLLLAEQSEALAS</sequence>
<dbReference type="SUPFAM" id="SSF54373">
    <property type="entry name" value="FAD-linked reductases, C-terminal domain"/>
    <property type="match status" value="1"/>
</dbReference>
<gene>
    <name evidence="8" type="ORF">GH984_10525</name>
</gene>
<evidence type="ECO:0000256" key="1">
    <source>
        <dbReference type="ARBA" id="ARBA00001974"/>
    </source>
</evidence>
<dbReference type="RefSeq" id="WP_153720184.1">
    <property type="nucleotide sequence ID" value="NZ_WJPP01000007.1"/>
</dbReference>
<organism evidence="8 9">
    <name type="scientific">Spiribacter salilacus</name>
    <dbReference type="NCBI Taxonomy" id="2664894"/>
    <lineage>
        <taxon>Bacteria</taxon>
        <taxon>Pseudomonadati</taxon>
        <taxon>Pseudomonadota</taxon>
        <taxon>Gammaproteobacteria</taxon>
        <taxon>Chromatiales</taxon>
        <taxon>Ectothiorhodospiraceae</taxon>
        <taxon>Spiribacter</taxon>
    </lineage>
</organism>
<dbReference type="InterPro" id="IPR012132">
    <property type="entry name" value="GMC_OxRdtase"/>
</dbReference>
<evidence type="ECO:0000313" key="9">
    <source>
        <dbReference type="Proteomes" id="UP000433788"/>
    </source>
</evidence>